<name>A1CTZ5_ASPCL</name>
<dbReference type="RefSeq" id="XP_001268208.1">
    <property type="nucleotide sequence ID" value="XM_001268207.1"/>
</dbReference>
<keyword evidence="3" id="KW-0805">Transcription regulation</keyword>
<reference evidence="9 10" key="1">
    <citation type="journal article" date="2008" name="PLoS Genet.">
        <title>Genomic islands in the pathogenic filamentous fungus Aspergillus fumigatus.</title>
        <authorList>
            <person name="Fedorova N.D."/>
            <person name="Khaldi N."/>
            <person name="Joardar V.S."/>
            <person name="Maiti R."/>
            <person name="Amedeo P."/>
            <person name="Anderson M.J."/>
            <person name="Crabtree J."/>
            <person name="Silva J.C."/>
            <person name="Badger J.H."/>
            <person name="Albarraq A."/>
            <person name="Angiuoli S."/>
            <person name="Bussey H."/>
            <person name="Bowyer P."/>
            <person name="Cotty P.J."/>
            <person name="Dyer P.S."/>
            <person name="Egan A."/>
            <person name="Galens K."/>
            <person name="Fraser-Liggett C.M."/>
            <person name="Haas B.J."/>
            <person name="Inman J.M."/>
            <person name="Kent R."/>
            <person name="Lemieux S."/>
            <person name="Malavazi I."/>
            <person name="Orvis J."/>
            <person name="Roemer T."/>
            <person name="Ronning C.M."/>
            <person name="Sundaram J.P."/>
            <person name="Sutton G."/>
            <person name="Turner G."/>
            <person name="Venter J.C."/>
            <person name="White O.R."/>
            <person name="Whitty B.R."/>
            <person name="Youngman P."/>
            <person name="Wolfe K.H."/>
            <person name="Goldman G.H."/>
            <person name="Wortman J.R."/>
            <person name="Jiang B."/>
            <person name="Denning D.W."/>
            <person name="Nierman W.C."/>
        </authorList>
    </citation>
    <scope>NUCLEOTIDE SEQUENCE [LARGE SCALE GENOMIC DNA]</scope>
    <source>
        <strain evidence="10">ATCC 1007 / CBS 513.65 / DSM 816 / NCTC 3887 / NRRL 1</strain>
    </source>
</reference>
<evidence type="ECO:0000256" key="8">
    <source>
        <dbReference type="SAM" id="MobiDB-lite"/>
    </source>
</evidence>
<dbReference type="Proteomes" id="UP000006701">
    <property type="component" value="Unassembled WGS sequence"/>
</dbReference>
<keyword evidence="4" id="KW-0238">DNA-binding</keyword>
<dbReference type="PANTHER" id="PTHR47659:SF4">
    <property type="entry name" value="ZN(II)2CYS6 TRANSCRIPTION FACTOR (EUROFUNG)"/>
    <property type="match status" value="1"/>
</dbReference>
<dbReference type="KEGG" id="act:ACLA_084770"/>
<feature type="region of interest" description="Disordered" evidence="8">
    <location>
        <begin position="46"/>
        <end position="80"/>
    </location>
</feature>
<keyword evidence="6" id="KW-0539">Nucleus</keyword>
<dbReference type="InterPro" id="IPR050335">
    <property type="entry name" value="ERT1_acuK_gluconeogen_tf"/>
</dbReference>
<dbReference type="AlphaFoldDB" id="A1CTZ5"/>
<dbReference type="CDD" id="cd00067">
    <property type="entry name" value="GAL4"/>
    <property type="match status" value="1"/>
</dbReference>
<evidence type="ECO:0000256" key="1">
    <source>
        <dbReference type="ARBA" id="ARBA00022723"/>
    </source>
</evidence>
<feature type="compositionally biased region" description="Polar residues" evidence="8">
    <location>
        <begin position="136"/>
        <end position="156"/>
    </location>
</feature>
<dbReference type="GO" id="GO:0000981">
    <property type="term" value="F:DNA-binding transcription factor activity, RNA polymerase II-specific"/>
    <property type="evidence" value="ECO:0007669"/>
    <property type="project" value="InterPro"/>
</dbReference>
<feature type="region of interest" description="Disordered" evidence="8">
    <location>
        <begin position="124"/>
        <end position="181"/>
    </location>
</feature>
<keyword evidence="1" id="KW-0479">Metal-binding</keyword>
<evidence type="ECO:0000256" key="7">
    <source>
        <dbReference type="ARBA" id="ARBA00040750"/>
    </source>
</evidence>
<dbReference type="OrthoDB" id="5575144at2759"/>
<protein>
    <recommendedName>
        <fullName evidence="7">Transcription activator of gluconeogenesis acuK</fullName>
    </recommendedName>
</protein>
<evidence type="ECO:0000313" key="9">
    <source>
        <dbReference type="EMBL" id="EAW06782.1"/>
    </source>
</evidence>
<dbReference type="GO" id="GO:0008270">
    <property type="term" value="F:zinc ion binding"/>
    <property type="evidence" value="ECO:0007669"/>
    <property type="project" value="InterPro"/>
</dbReference>
<dbReference type="PANTHER" id="PTHR47659">
    <property type="entry name" value="ZN(II)2CYS6 TRANSCRIPTION FACTOR (EUROFUNG)-RELATED"/>
    <property type="match status" value="1"/>
</dbReference>
<dbReference type="InterPro" id="IPR001138">
    <property type="entry name" value="Zn2Cys6_DnaBD"/>
</dbReference>
<evidence type="ECO:0000256" key="4">
    <source>
        <dbReference type="ARBA" id="ARBA00023125"/>
    </source>
</evidence>
<organism evidence="9 10">
    <name type="scientific">Aspergillus clavatus (strain ATCC 1007 / CBS 513.65 / DSM 816 / NCTC 3887 / NRRL 1 / QM 1276 / 107)</name>
    <dbReference type="NCBI Taxonomy" id="344612"/>
    <lineage>
        <taxon>Eukaryota</taxon>
        <taxon>Fungi</taxon>
        <taxon>Dikarya</taxon>
        <taxon>Ascomycota</taxon>
        <taxon>Pezizomycotina</taxon>
        <taxon>Eurotiomycetes</taxon>
        <taxon>Eurotiomycetidae</taxon>
        <taxon>Eurotiales</taxon>
        <taxon>Aspergillaceae</taxon>
        <taxon>Aspergillus</taxon>
        <taxon>Aspergillus subgen. Fumigati</taxon>
    </lineage>
</organism>
<keyword evidence="10" id="KW-1185">Reference proteome</keyword>
<dbReference type="GO" id="GO:0003677">
    <property type="term" value="F:DNA binding"/>
    <property type="evidence" value="ECO:0007669"/>
    <property type="project" value="UniProtKB-KW"/>
</dbReference>
<dbReference type="SUPFAM" id="SSF57701">
    <property type="entry name" value="Zn2/Cys6 DNA-binding domain"/>
    <property type="match status" value="1"/>
</dbReference>
<keyword evidence="2" id="KW-0862">Zinc</keyword>
<dbReference type="HOGENOM" id="CLU_1041981_0_0_1"/>
<sequence>MQSIVLPPTSLTTSQLGHPRFYPAPERLTLNYSLPTNARLCNPRDLPPLRPMSSSVPADDPLETPGTIRLPSPGEGTTVSTVPVATPVVAATSVTETTRASGSSVPATAHSPAFKQHAISTVGEETRPSFGLSASAPASQVPLATSEQRAPQHSASTFPPPTFGTPPTGTASRALSPKGTRRTKAHVASACVNCKKKHLGCDPARPCRRCVLSGKERSTQIAPMGPNFSSHLPAVRRENEPPTTESGIGESRPAKRRKMALDDMVND</sequence>
<dbReference type="VEuPathDB" id="FungiDB:ACLA_084770"/>
<evidence type="ECO:0000256" key="5">
    <source>
        <dbReference type="ARBA" id="ARBA00023163"/>
    </source>
</evidence>
<evidence type="ECO:0000256" key="6">
    <source>
        <dbReference type="ARBA" id="ARBA00023242"/>
    </source>
</evidence>
<dbReference type="GeneID" id="4700346"/>
<dbReference type="Gene3D" id="4.10.240.10">
    <property type="entry name" value="Zn(2)-C6 fungal-type DNA-binding domain"/>
    <property type="match status" value="1"/>
</dbReference>
<evidence type="ECO:0000313" key="10">
    <source>
        <dbReference type="Proteomes" id="UP000006701"/>
    </source>
</evidence>
<accession>A1CTZ5</accession>
<evidence type="ECO:0000256" key="3">
    <source>
        <dbReference type="ARBA" id="ARBA00023015"/>
    </source>
</evidence>
<feature type="region of interest" description="Disordered" evidence="8">
    <location>
        <begin position="221"/>
        <end position="267"/>
    </location>
</feature>
<dbReference type="InterPro" id="IPR036864">
    <property type="entry name" value="Zn2-C6_fun-type_DNA-bd_sf"/>
</dbReference>
<gene>
    <name evidence="9" type="ORF">ACLA_084770</name>
</gene>
<dbReference type="STRING" id="344612.A1CTZ5"/>
<dbReference type="EMBL" id="DS027060">
    <property type="protein sequence ID" value="EAW06782.1"/>
    <property type="molecule type" value="Genomic_DNA"/>
</dbReference>
<evidence type="ECO:0000256" key="2">
    <source>
        <dbReference type="ARBA" id="ARBA00022833"/>
    </source>
</evidence>
<keyword evidence="5" id="KW-0804">Transcription</keyword>
<proteinExistence type="predicted"/>